<dbReference type="CDD" id="cd16922">
    <property type="entry name" value="HATPase_EvgS-ArcB-TorS-like"/>
    <property type="match status" value="1"/>
</dbReference>
<dbReference type="SUPFAM" id="SSF55874">
    <property type="entry name" value="ATPase domain of HSP90 chaperone/DNA topoisomerase II/histidine kinase"/>
    <property type="match status" value="1"/>
</dbReference>
<dbReference type="InterPro" id="IPR003594">
    <property type="entry name" value="HATPase_dom"/>
</dbReference>
<evidence type="ECO:0000256" key="6">
    <source>
        <dbReference type="PROSITE-ProRule" id="PRU00169"/>
    </source>
</evidence>
<dbReference type="InterPro" id="IPR036890">
    <property type="entry name" value="HATPase_C_sf"/>
</dbReference>
<dbReference type="Pfam" id="PF02518">
    <property type="entry name" value="HATPase_c"/>
    <property type="match status" value="1"/>
</dbReference>
<dbReference type="Gene3D" id="1.10.287.130">
    <property type="match status" value="1"/>
</dbReference>
<evidence type="ECO:0000256" key="2">
    <source>
        <dbReference type="ARBA" id="ARBA00012438"/>
    </source>
</evidence>
<dbReference type="PRINTS" id="PR00344">
    <property type="entry name" value="BCTRLSENSOR"/>
</dbReference>
<keyword evidence="3 6" id="KW-0597">Phosphoprotein</keyword>
<dbReference type="SUPFAM" id="SSF52172">
    <property type="entry name" value="CheY-like"/>
    <property type="match status" value="1"/>
</dbReference>
<evidence type="ECO:0000256" key="4">
    <source>
        <dbReference type="ARBA" id="ARBA00022679"/>
    </source>
</evidence>
<keyword evidence="7" id="KW-1133">Transmembrane helix</keyword>
<dbReference type="CDD" id="cd00082">
    <property type="entry name" value="HisKA"/>
    <property type="match status" value="1"/>
</dbReference>
<feature type="modified residue" description="4-aspartylphosphate" evidence="6">
    <location>
        <position position="530"/>
    </location>
</feature>
<name>A0A132BTM6_9RHOB</name>
<keyword evidence="11" id="KW-1185">Reference proteome</keyword>
<evidence type="ECO:0000256" key="1">
    <source>
        <dbReference type="ARBA" id="ARBA00000085"/>
    </source>
</evidence>
<dbReference type="Gene3D" id="3.30.565.10">
    <property type="entry name" value="Histidine kinase-like ATPase, C-terminal domain"/>
    <property type="match status" value="1"/>
</dbReference>
<gene>
    <name evidence="10" type="primary">luxQ_4</name>
    <name evidence="10" type="ORF">TRIHO_34090</name>
</gene>
<dbReference type="Pfam" id="PF00512">
    <property type="entry name" value="HisKA"/>
    <property type="match status" value="1"/>
</dbReference>
<accession>A0A132BTM6</accession>
<evidence type="ECO:0000256" key="3">
    <source>
        <dbReference type="ARBA" id="ARBA00022553"/>
    </source>
</evidence>
<evidence type="ECO:0000259" key="9">
    <source>
        <dbReference type="PROSITE" id="PS50110"/>
    </source>
</evidence>
<dbReference type="SMART" id="SM00388">
    <property type="entry name" value="HisKA"/>
    <property type="match status" value="1"/>
</dbReference>
<dbReference type="InterPro" id="IPR005467">
    <property type="entry name" value="His_kinase_dom"/>
</dbReference>
<evidence type="ECO:0000256" key="7">
    <source>
        <dbReference type="SAM" id="Phobius"/>
    </source>
</evidence>
<dbReference type="AlphaFoldDB" id="A0A132BTM6"/>
<proteinExistence type="predicted"/>
<dbReference type="InterPro" id="IPR036097">
    <property type="entry name" value="HisK_dim/P_sf"/>
</dbReference>
<keyword evidence="7" id="KW-0812">Transmembrane</keyword>
<evidence type="ECO:0000259" key="8">
    <source>
        <dbReference type="PROSITE" id="PS50109"/>
    </source>
</evidence>
<dbReference type="SMART" id="SM00387">
    <property type="entry name" value="HATPase_c"/>
    <property type="match status" value="1"/>
</dbReference>
<feature type="domain" description="Histidine kinase" evidence="8">
    <location>
        <begin position="240"/>
        <end position="461"/>
    </location>
</feature>
<evidence type="ECO:0000256" key="5">
    <source>
        <dbReference type="ARBA" id="ARBA00022777"/>
    </source>
</evidence>
<dbReference type="PANTHER" id="PTHR43047">
    <property type="entry name" value="TWO-COMPONENT HISTIDINE PROTEIN KINASE"/>
    <property type="match status" value="1"/>
</dbReference>
<dbReference type="InterPro" id="IPR011006">
    <property type="entry name" value="CheY-like_superfamily"/>
</dbReference>
<keyword evidence="5 10" id="KW-0418">Kinase</keyword>
<dbReference type="Gene3D" id="3.40.50.2300">
    <property type="match status" value="1"/>
</dbReference>
<dbReference type="InterPro" id="IPR003661">
    <property type="entry name" value="HisK_dim/P_dom"/>
</dbReference>
<keyword evidence="7" id="KW-0472">Membrane</keyword>
<organism evidence="10 11">
    <name type="scientific">Tritonibacter horizontis</name>
    <dbReference type="NCBI Taxonomy" id="1768241"/>
    <lineage>
        <taxon>Bacteria</taxon>
        <taxon>Pseudomonadati</taxon>
        <taxon>Pseudomonadota</taxon>
        <taxon>Alphaproteobacteria</taxon>
        <taxon>Rhodobacterales</taxon>
        <taxon>Paracoccaceae</taxon>
        <taxon>Tritonibacter</taxon>
    </lineage>
</organism>
<dbReference type="SUPFAM" id="SSF47384">
    <property type="entry name" value="Homodimeric domain of signal transducing histidine kinase"/>
    <property type="match status" value="1"/>
</dbReference>
<dbReference type="CDD" id="cd17546">
    <property type="entry name" value="REC_hyHK_CKI1_RcsC-like"/>
    <property type="match status" value="1"/>
</dbReference>
<dbReference type="PROSITE" id="PS50110">
    <property type="entry name" value="RESPONSE_REGULATORY"/>
    <property type="match status" value="1"/>
</dbReference>
<evidence type="ECO:0000313" key="10">
    <source>
        <dbReference type="EMBL" id="KUP91748.1"/>
    </source>
</evidence>
<keyword evidence="10" id="KW-0378">Hydrolase</keyword>
<feature type="domain" description="Response regulatory" evidence="9">
    <location>
        <begin position="481"/>
        <end position="600"/>
    </location>
</feature>
<dbReference type="InterPro" id="IPR001789">
    <property type="entry name" value="Sig_transdc_resp-reg_receiver"/>
</dbReference>
<dbReference type="InterPro" id="IPR004358">
    <property type="entry name" value="Sig_transdc_His_kin-like_C"/>
</dbReference>
<dbReference type="GO" id="GO:0016787">
    <property type="term" value="F:hydrolase activity"/>
    <property type="evidence" value="ECO:0007669"/>
    <property type="project" value="UniProtKB-KW"/>
</dbReference>
<reference evidence="10 11" key="1">
    <citation type="submission" date="2015-12" db="EMBL/GenBank/DDBJ databases">
        <title>Genome sequence of the marine Rhodobacteraceae strain O3.65, Candidatus Tritonibacter horizontis.</title>
        <authorList>
            <person name="Poehlein A."/>
            <person name="Giebel H.A."/>
            <person name="Voget S."/>
            <person name="Brinkhoff T."/>
        </authorList>
    </citation>
    <scope>NUCLEOTIDE SEQUENCE [LARGE SCALE GENOMIC DNA]</scope>
    <source>
        <strain evidence="10 11">O3.65</strain>
    </source>
</reference>
<dbReference type="PROSITE" id="PS50109">
    <property type="entry name" value="HIS_KIN"/>
    <property type="match status" value="1"/>
</dbReference>
<keyword evidence="4 10" id="KW-0808">Transferase</keyword>
<comment type="catalytic activity">
    <reaction evidence="1">
        <text>ATP + protein L-histidine = ADP + protein N-phospho-L-histidine.</text>
        <dbReference type="EC" id="2.7.13.3"/>
    </reaction>
</comment>
<evidence type="ECO:0000313" key="11">
    <source>
        <dbReference type="Proteomes" id="UP000068382"/>
    </source>
</evidence>
<dbReference type="EMBL" id="LPUY01000088">
    <property type="protein sequence ID" value="KUP91748.1"/>
    <property type="molecule type" value="Genomic_DNA"/>
</dbReference>
<dbReference type="GO" id="GO:0000155">
    <property type="term" value="F:phosphorelay sensor kinase activity"/>
    <property type="evidence" value="ECO:0007669"/>
    <property type="project" value="InterPro"/>
</dbReference>
<feature type="transmembrane region" description="Helical" evidence="7">
    <location>
        <begin position="184"/>
        <end position="206"/>
    </location>
</feature>
<protein>
    <recommendedName>
        <fullName evidence="2">histidine kinase</fullName>
        <ecNumber evidence="2">2.7.13.3</ecNumber>
    </recommendedName>
</protein>
<dbReference type="Proteomes" id="UP000068382">
    <property type="component" value="Unassembled WGS sequence"/>
</dbReference>
<sequence>MTDHSISKSYMRKRILLALSFLFLFAVLSTLGTLVGKNAERAFGKNLAALDMALTSLTELSTAFEVLVQNPQPEEAYLAHRRIRSAAHTAENALKLLEAAQKSDGFSELTASLLERAQQNPISEFKQVLHFGRMLNERQNNNTKRTMVKIAEMAIEKTNALLPLYTEIWQQEANSFRATRTHPYLYIIGSLIFFGIGAGIAVRLVYLPMERSVVAAHQQLQSEKDKAEAASRSKTMFLALMSHEIRTPLNGIIGLTETLSDTNLTNDQKATIQLVNKSGHALLQLLNNILGTSRGEVMGEADEKEVFCLTDLCRDIVALFGSEGRNKGIDVRFQDDANADPVWIRSRSSQIRQVVTNLVSNAVKFTHVGSVSVILETRRVGSHYDVSLSVVDTGIGISKQDISKVFLQFQQANDEIIKDYGGSGLGLSISQNIAQALGGEIDVESEAGVGTCFRFCFPVEAAEAPQDTAVVPAHFIAEDLKVLIVDDNRVNVLVAERVLNKMGVDIQSAMCAQEAMTAIQTWKPDIVLMDIRMPKTDGLEATRQIKKLEMENAIPPVKIIGLSANYSQEDIDLGLTSGMCTYIAKPINATKLAEAIRFATQKDAA</sequence>
<dbReference type="SMART" id="SM00448">
    <property type="entry name" value="REC"/>
    <property type="match status" value="1"/>
</dbReference>
<dbReference type="EC" id="2.7.13.3" evidence="2"/>
<dbReference type="Pfam" id="PF00072">
    <property type="entry name" value="Response_reg"/>
    <property type="match status" value="1"/>
</dbReference>
<comment type="caution">
    <text evidence="10">The sequence shown here is derived from an EMBL/GenBank/DDBJ whole genome shotgun (WGS) entry which is preliminary data.</text>
</comment>